<dbReference type="Gene3D" id="3.30.200.20">
    <property type="entry name" value="Phosphorylase Kinase, domain 1"/>
    <property type="match status" value="1"/>
</dbReference>
<keyword evidence="6" id="KW-0067">ATP-binding</keyword>
<dbReference type="PANTHER" id="PTHR44167">
    <property type="entry name" value="OVARIAN-SPECIFIC SERINE/THREONINE-PROTEIN KINASE LOK-RELATED"/>
    <property type="match status" value="1"/>
</dbReference>
<dbReference type="EC" id="2.7.11.1" evidence="1"/>
<dbReference type="OrthoDB" id="10020333at2759"/>
<dbReference type="SUPFAM" id="SSF56112">
    <property type="entry name" value="Protein kinase-like (PK-like)"/>
    <property type="match status" value="1"/>
</dbReference>
<reference evidence="9 10" key="1">
    <citation type="journal article" date="2012" name="New Phytol.">
        <title>Insight into trade-off between wood decay and parasitism from the genome of a fungal forest pathogen.</title>
        <authorList>
            <person name="Olson A."/>
            <person name="Aerts A."/>
            <person name="Asiegbu F."/>
            <person name="Belbahri L."/>
            <person name="Bouzid O."/>
            <person name="Broberg A."/>
            <person name="Canback B."/>
            <person name="Coutinho P.M."/>
            <person name="Cullen D."/>
            <person name="Dalman K."/>
            <person name="Deflorio G."/>
            <person name="van Diepen L.T."/>
            <person name="Dunand C."/>
            <person name="Duplessis S."/>
            <person name="Durling M."/>
            <person name="Gonthier P."/>
            <person name="Grimwood J."/>
            <person name="Fossdal C.G."/>
            <person name="Hansson D."/>
            <person name="Henrissat B."/>
            <person name="Hietala A."/>
            <person name="Himmelstrand K."/>
            <person name="Hoffmeister D."/>
            <person name="Hogberg N."/>
            <person name="James T.Y."/>
            <person name="Karlsson M."/>
            <person name="Kohler A."/>
            <person name="Kues U."/>
            <person name="Lee Y.H."/>
            <person name="Lin Y.C."/>
            <person name="Lind M."/>
            <person name="Lindquist E."/>
            <person name="Lombard V."/>
            <person name="Lucas S."/>
            <person name="Lunden K."/>
            <person name="Morin E."/>
            <person name="Murat C."/>
            <person name="Park J."/>
            <person name="Raffaello T."/>
            <person name="Rouze P."/>
            <person name="Salamov A."/>
            <person name="Schmutz J."/>
            <person name="Solheim H."/>
            <person name="Stahlberg J."/>
            <person name="Velez H."/>
            <person name="de Vries R.P."/>
            <person name="Wiebenga A."/>
            <person name="Woodward S."/>
            <person name="Yakovlev I."/>
            <person name="Garbelotto M."/>
            <person name="Martin F."/>
            <person name="Grigoriev I.V."/>
            <person name="Stenlid J."/>
        </authorList>
    </citation>
    <scope>NUCLEOTIDE SEQUENCE [LARGE SCALE GENOMIC DNA]</scope>
    <source>
        <strain evidence="9 10">TC 32-1</strain>
    </source>
</reference>
<sequence>MEEDEEEEDDEDDDDEFDEEMTIYLKSNVEQEEIREEIADLERNVPSLLPDYRIVDRLGTGTFSSVYKALDVGYHTKWDNTAWHGHHPSTSSAHYQSAIRPSGSKVFVAIKRIYVTSNPERIRNEIMIMEDCRGCRHVSQLITAFREEDQIVAIMPYHRNGDFREMYRLLSLEGVKTYFRCMFRALRDIHARGIIHRDVKPANFLFDPYTGTGTLCDFGLACRLERGPNAGACLHTPYQRGHPHGRIRKHDEYDTTHIKKMQKDARAKCHRPSDRVGYLDNDPRPHSKANRAGTRGFRAPEVLLKCGDQTGAIDVWSAGMILLFFLIKKFPLFQSGDDVEALVEIASIIGKRRMEKIATLHSRTFATNIPSI</sequence>
<dbReference type="EMBL" id="KI925456">
    <property type="protein sequence ID" value="ETW84217.1"/>
    <property type="molecule type" value="Genomic_DNA"/>
</dbReference>
<feature type="domain" description="Protein kinase" evidence="8">
    <location>
        <begin position="52"/>
        <end position="372"/>
    </location>
</feature>
<feature type="non-terminal residue" evidence="9">
    <location>
        <position position="372"/>
    </location>
</feature>
<keyword evidence="4" id="KW-0547">Nucleotide-binding</keyword>
<proteinExistence type="predicted"/>
<dbReference type="CDD" id="cd14019">
    <property type="entry name" value="STKc_Cdc7"/>
    <property type="match status" value="1"/>
</dbReference>
<dbReference type="STRING" id="747525.W4KEE4"/>
<dbReference type="GeneID" id="20678073"/>
<organism evidence="9 10">
    <name type="scientific">Heterobasidion irregulare (strain TC 32-1)</name>
    <dbReference type="NCBI Taxonomy" id="747525"/>
    <lineage>
        <taxon>Eukaryota</taxon>
        <taxon>Fungi</taxon>
        <taxon>Dikarya</taxon>
        <taxon>Basidiomycota</taxon>
        <taxon>Agaricomycotina</taxon>
        <taxon>Agaricomycetes</taxon>
        <taxon>Russulales</taxon>
        <taxon>Bondarzewiaceae</taxon>
        <taxon>Heterobasidion</taxon>
        <taxon>Heterobasidion annosum species complex</taxon>
    </lineage>
</organism>
<dbReference type="PROSITE" id="PS00108">
    <property type="entry name" value="PROTEIN_KINASE_ST"/>
    <property type="match status" value="1"/>
</dbReference>
<dbReference type="Gene3D" id="1.10.510.10">
    <property type="entry name" value="Transferase(Phosphotransferase) domain 1"/>
    <property type="match status" value="1"/>
</dbReference>
<dbReference type="HOGENOM" id="CLU_000288_118_2_1"/>
<dbReference type="FunCoup" id="W4KEE4">
    <property type="interactions" value="434"/>
</dbReference>
<dbReference type="InParanoid" id="W4KEE4"/>
<keyword evidence="3" id="KW-0808">Transferase</keyword>
<dbReference type="InterPro" id="IPR000719">
    <property type="entry name" value="Prot_kinase_dom"/>
</dbReference>
<evidence type="ECO:0000256" key="6">
    <source>
        <dbReference type="ARBA" id="ARBA00022840"/>
    </source>
</evidence>
<dbReference type="Proteomes" id="UP000030671">
    <property type="component" value="Unassembled WGS sequence"/>
</dbReference>
<dbReference type="eggNOG" id="KOG1167">
    <property type="taxonomic scope" value="Eukaryota"/>
</dbReference>
<evidence type="ECO:0000313" key="10">
    <source>
        <dbReference type="Proteomes" id="UP000030671"/>
    </source>
</evidence>
<name>W4KEE4_HETIT</name>
<evidence type="ECO:0000256" key="4">
    <source>
        <dbReference type="ARBA" id="ARBA00022741"/>
    </source>
</evidence>
<accession>W4KEE4</accession>
<keyword evidence="10" id="KW-1185">Reference proteome</keyword>
<dbReference type="PANTHER" id="PTHR44167:SF23">
    <property type="entry name" value="CDC7 KINASE, ISOFORM A-RELATED"/>
    <property type="match status" value="1"/>
</dbReference>
<evidence type="ECO:0000256" key="5">
    <source>
        <dbReference type="ARBA" id="ARBA00022777"/>
    </source>
</evidence>
<dbReference type="KEGG" id="hir:HETIRDRAFT_48586"/>
<evidence type="ECO:0000256" key="2">
    <source>
        <dbReference type="ARBA" id="ARBA00022527"/>
    </source>
</evidence>
<dbReference type="GO" id="GO:0044773">
    <property type="term" value="P:mitotic DNA damage checkpoint signaling"/>
    <property type="evidence" value="ECO:0007669"/>
    <property type="project" value="TreeGrafter"/>
</dbReference>
<dbReference type="PROSITE" id="PS50011">
    <property type="entry name" value="PROTEIN_KINASE_DOM"/>
    <property type="match status" value="1"/>
</dbReference>
<keyword evidence="5" id="KW-0418">Kinase</keyword>
<dbReference type="RefSeq" id="XP_009543243.1">
    <property type="nucleotide sequence ID" value="XM_009544948.1"/>
</dbReference>
<dbReference type="GO" id="GO:0005524">
    <property type="term" value="F:ATP binding"/>
    <property type="evidence" value="ECO:0007669"/>
    <property type="project" value="UniProtKB-KW"/>
</dbReference>
<dbReference type="InterPro" id="IPR008271">
    <property type="entry name" value="Ser/Thr_kinase_AS"/>
</dbReference>
<gene>
    <name evidence="9" type="ORF">HETIRDRAFT_48586</name>
</gene>
<keyword evidence="2" id="KW-0723">Serine/threonine-protein kinase</keyword>
<evidence type="ECO:0000256" key="3">
    <source>
        <dbReference type="ARBA" id="ARBA00022679"/>
    </source>
</evidence>
<protein>
    <recommendedName>
        <fullName evidence="1">non-specific serine/threonine protein kinase</fullName>
        <ecNumber evidence="1">2.7.11.1</ecNumber>
    </recommendedName>
</protein>
<evidence type="ECO:0000256" key="7">
    <source>
        <dbReference type="SAM" id="MobiDB-lite"/>
    </source>
</evidence>
<dbReference type="SMART" id="SM00220">
    <property type="entry name" value="S_TKc"/>
    <property type="match status" value="1"/>
</dbReference>
<dbReference type="GO" id="GO:0004674">
    <property type="term" value="F:protein serine/threonine kinase activity"/>
    <property type="evidence" value="ECO:0007669"/>
    <property type="project" value="UniProtKB-KW"/>
</dbReference>
<dbReference type="GO" id="GO:0005634">
    <property type="term" value="C:nucleus"/>
    <property type="evidence" value="ECO:0007669"/>
    <property type="project" value="TreeGrafter"/>
</dbReference>
<evidence type="ECO:0000259" key="8">
    <source>
        <dbReference type="PROSITE" id="PS50011"/>
    </source>
</evidence>
<evidence type="ECO:0000256" key="1">
    <source>
        <dbReference type="ARBA" id="ARBA00012513"/>
    </source>
</evidence>
<evidence type="ECO:0000313" key="9">
    <source>
        <dbReference type="EMBL" id="ETW84217.1"/>
    </source>
</evidence>
<dbReference type="AlphaFoldDB" id="W4KEE4"/>
<dbReference type="Pfam" id="PF00069">
    <property type="entry name" value="Pkinase"/>
    <property type="match status" value="2"/>
</dbReference>
<feature type="region of interest" description="Disordered" evidence="7">
    <location>
        <begin position="274"/>
        <end position="293"/>
    </location>
</feature>
<feature type="region of interest" description="Disordered" evidence="7">
    <location>
        <begin position="1"/>
        <end position="20"/>
    </location>
</feature>
<dbReference type="InterPro" id="IPR011009">
    <property type="entry name" value="Kinase-like_dom_sf"/>
</dbReference>